<feature type="transmembrane region" description="Helical" evidence="8">
    <location>
        <begin position="53"/>
        <end position="75"/>
    </location>
</feature>
<dbReference type="InterPro" id="IPR000715">
    <property type="entry name" value="Glycosyl_transferase_4"/>
</dbReference>
<dbReference type="CDD" id="cd06853">
    <property type="entry name" value="GT_WecA_like"/>
    <property type="match status" value="1"/>
</dbReference>
<keyword evidence="5 8" id="KW-1133">Transmembrane helix</keyword>
<dbReference type="AlphaFoldDB" id="A0A3P1S1Q1"/>
<dbReference type="PANTHER" id="PTHR22926">
    <property type="entry name" value="PHOSPHO-N-ACETYLMURAMOYL-PENTAPEPTIDE-TRANSFERASE"/>
    <property type="match status" value="1"/>
</dbReference>
<feature type="binding site" evidence="7">
    <location>
        <position position="169"/>
    </location>
    <ligand>
        <name>Mg(2+)</name>
        <dbReference type="ChEBI" id="CHEBI:18420"/>
    </ligand>
</feature>
<evidence type="ECO:0000313" key="10">
    <source>
        <dbReference type="Proteomes" id="UP000277597"/>
    </source>
</evidence>
<proteinExistence type="predicted"/>
<feature type="transmembrane region" description="Helical" evidence="8">
    <location>
        <begin position="6"/>
        <end position="32"/>
    </location>
</feature>
<dbReference type="GO" id="GO:0071555">
    <property type="term" value="P:cell wall organization"/>
    <property type="evidence" value="ECO:0007669"/>
    <property type="project" value="TreeGrafter"/>
</dbReference>
<name>A0A3P1S1Q1_STRSA</name>
<feature type="transmembrane region" description="Helical" evidence="8">
    <location>
        <begin position="202"/>
        <end position="219"/>
    </location>
</feature>
<keyword evidence="4 8" id="KW-0812">Transmembrane</keyword>
<organism evidence="9 10">
    <name type="scientific">Streptococcus sanguinis</name>
    <dbReference type="NCBI Taxonomy" id="1305"/>
    <lineage>
        <taxon>Bacteria</taxon>
        <taxon>Bacillati</taxon>
        <taxon>Bacillota</taxon>
        <taxon>Bacilli</taxon>
        <taxon>Lactobacillales</taxon>
        <taxon>Streptococcaceae</taxon>
        <taxon>Streptococcus</taxon>
    </lineage>
</organism>
<dbReference type="GO" id="GO:0005886">
    <property type="term" value="C:plasma membrane"/>
    <property type="evidence" value="ECO:0007669"/>
    <property type="project" value="UniProtKB-SubCell"/>
</dbReference>
<evidence type="ECO:0000256" key="8">
    <source>
        <dbReference type="SAM" id="Phobius"/>
    </source>
</evidence>
<feature type="transmembrane region" description="Helical" evidence="8">
    <location>
        <begin position="226"/>
        <end position="247"/>
    </location>
</feature>
<evidence type="ECO:0000256" key="5">
    <source>
        <dbReference type="ARBA" id="ARBA00022989"/>
    </source>
</evidence>
<feature type="binding site" evidence="7">
    <location>
        <position position="232"/>
    </location>
    <ligand>
        <name>Mg(2+)</name>
        <dbReference type="ChEBI" id="CHEBI:18420"/>
    </ligand>
</feature>
<feature type="transmembrane region" description="Helical" evidence="8">
    <location>
        <begin position="113"/>
        <end position="130"/>
    </location>
</feature>
<keyword evidence="7" id="KW-0460">Magnesium</keyword>
<dbReference type="Pfam" id="PF00953">
    <property type="entry name" value="Glycos_transf_4"/>
    <property type="match status" value="1"/>
</dbReference>
<reference evidence="9 10" key="1">
    <citation type="submission" date="2018-11" db="EMBL/GenBank/DDBJ databases">
        <title>Genomes From Bacteria Associated with the Canine Oral Cavity: a Test Case for Automated Genome-Based Taxonomic Assignment.</title>
        <authorList>
            <person name="Coil D.A."/>
            <person name="Jospin G."/>
            <person name="Darling A.E."/>
            <person name="Wallis C."/>
            <person name="Davis I.J."/>
            <person name="Harris S."/>
            <person name="Eisen J.A."/>
            <person name="Holcombe L.J."/>
            <person name="O'Flynn C."/>
        </authorList>
    </citation>
    <scope>NUCLEOTIDE SEQUENCE [LARGE SCALE GENOMIC DNA]</scope>
    <source>
        <strain evidence="9 10">OH953</strain>
    </source>
</reference>
<dbReference type="PROSITE" id="PS01348">
    <property type="entry name" value="MRAY_2"/>
    <property type="match status" value="1"/>
</dbReference>
<comment type="caution">
    <text evidence="9">The sequence shown here is derived from an EMBL/GenBank/DDBJ whole genome shotgun (WGS) entry which is preliminary data.</text>
</comment>
<gene>
    <name evidence="9" type="ORF">EII39_10750</name>
</gene>
<evidence type="ECO:0000256" key="6">
    <source>
        <dbReference type="ARBA" id="ARBA00023136"/>
    </source>
</evidence>
<evidence type="ECO:0000256" key="1">
    <source>
        <dbReference type="ARBA" id="ARBA00004651"/>
    </source>
</evidence>
<keyword evidence="2" id="KW-1003">Cell membrane</keyword>
<dbReference type="EMBL" id="RQZI01000016">
    <property type="protein sequence ID" value="RRC90760.1"/>
    <property type="molecule type" value="Genomic_DNA"/>
</dbReference>
<feature type="transmembrane region" description="Helical" evidence="8">
    <location>
        <begin position="177"/>
        <end position="196"/>
    </location>
</feature>
<evidence type="ECO:0000256" key="3">
    <source>
        <dbReference type="ARBA" id="ARBA00022679"/>
    </source>
</evidence>
<feature type="transmembrane region" description="Helical" evidence="8">
    <location>
        <begin position="332"/>
        <end position="355"/>
    </location>
</feature>
<feature type="transmembrane region" description="Helical" evidence="8">
    <location>
        <begin position="150"/>
        <end position="170"/>
    </location>
</feature>
<comment type="cofactor">
    <cofactor evidence="7">
        <name>Mg(2+)</name>
        <dbReference type="ChEBI" id="CHEBI:18420"/>
    </cofactor>
</comment>
<sequence length="388" mass="42933">MPMITFPLKFILVLLGTFFIGVILTPLVRLLAFKIGAVDYPNARRINKKPMPSSGGLAIVAAFSISTLLLMPQIVAVDFFGQTYFDYVWPVVLGGLIIAFTGLIDDIKELSPMLKMGGIVLAASLIWWLTDFRLDDFKLPFGGPFLHFEPWLSYILTVVWIISITNAVNLIDGLDGLVSGVSIISLVTMGIVSYFFLPQHNLFLTLTIFVLVLSIAGFFPYNYHPAIIYLGDTGALFIGFMIAVLSLQGLKNATAVAVVTPMIILGVPITDTFLAIIRRTLSGQKFYTPDKHHLHHRLLSLGLTHRGTVLVIYGISLVFAMISLLLNVSSRIGGVLLMIGLLLGVELFAELVGVLGPNRTPLLNILRFIGNSSYREEVRRKWRQKRNK</sequence>
<protein>
    <submittedName>
        <fullName evidence="9">Undecaprenyl/decaprenyl-phosphate alpha-N-acetylglucosaminyl 1-phosphate transferase</fullName>
    </submittedName>
</protein>
<dbReference type="GO" id="GO:0046872">
    <property type="term" value="F:metal ion binding"/>
    <property type="evidence" value="ECO:0007669"/>
    <property type="project" value="UniProtKB-KW"/>
</dbReference>
<feature type="transmembrane region" description="Helical" evidence="8">
    <location>
        <begin position="298"/>
        <end position="326"/>
    </location>
</feature>
<dbReference type="RefSeq" id="WP_002902436.1">
    <property type="nucleotide sequence ID" value="NZ_CP071418.1"/>
</dbReference>
<dbReference type="InterPro" id="IPR018480">
    <property type="entry name" value="PNAcMuramoyl-5peptid_Trfase_CS"/>
</dbReference>
<dbReference type="Proteomes" id="UP000277597">
    <property type="component" value="Unassembled WGS sequence"/>
</dbReference>
<evidence type="ECO:0000256" key="4">
    <source>
        <dbReference type="ARBA" id="ARBA00022692"/>
    </source>
</evidence>
<keyword evidence="6 8" id="KW-0472">Membrane</keyword>
<evidence type="ECO:0000313" key="9">
    <source>
        <dbReference type="EMBL" id="RRC90760.1"/>
    </source>
</evidence>
<comment type="subcellular location">
    <subcellularLocation>
        <location evidence="1">Cell membrane</location>
        <topology evidence="1">Multi-pass membrane protein</topology>
    </subcellularLocation>
</comment>
<evidence type="ECO:0000256" key="7">
    <source>
        <dbReference type="PIRSR" id="PIRSR600715-1"/>
    </source>
</evidence>
<dbReference type="GO" id="GO:0044038">
    <property type="term" value="P:cell wall macromolecule biosynthetic process"/>
    <property type="evidence" value="ECO:0007669"/>
    <property type="project" value="TreeGrafter"/>
</dbReference>
<dbReference type="PANTHER" id="PTHR22926:SF3">
    <property type="entry name" value="UNDECAPRENYL-PHOSPHATE ALPHA-N-ACETYLGLUCOSAMINYL 1-PHOSPHATE TRANSFERASE"/>
    <property type="match status" value="1"/>
</dbReference>
<dbReference type="GO" id="GO:0016780">
    <property type="term" value="F:phosphotransferase activity, for other substituted phosphate groups"/>
    <property type="evidence" value="ECO:0007669"/>
    <property type="project" value="InterPro"/>
</dbReference>
<keyword evidence="7" id="KW-0479">Metal-binding</keyword>
<dbReference type="GO" id="GO:0009103">
    <property type="term" value="P:lipopolysaccharide biosynthetic process"/>
    <property type="evidence" value="ECO:0007669"/>
    <property type="project" value="TreeGrafter"/>
</dbReference>
<keyword evidence="3 9" id="KW-0808">Transferase</keyword>
<accession>A0A3P1S1Q1</accession>
<evidence type="ECO:0000256" key="2">
    <source>
        <dbReference type="ARBA" id="ARBA00022475"/>
    </source>
</evidence>
<feature type="transmembrane region" description="Helical" evidence="8">
    <location>
        <begin position="87"/>
        <end position="104"/>
    </location>
</feature>
<feature type="transmembrane region" description="Helical" evidence="8">
    <location>
        <begin position="253"/>
        <end position="277"/>
    </location>
</feature>